<dbReference type="AlphaFoldDB" id="A0A1Y1QQK9"/>
<dbReference type="Proteomes" id="UP000192491">
    <property type="component" value="Unassembled WGS sequence"/>
</dbReference>
<reference evidence="1 2" key="1">
    <citation type="submission" date="2017-01" db="EMBL/GenBank/DDBJ databases">
        <title>Novel large sulfur bacteria in the metagenomes of groundwater-fed chemosynthetic microbial mats in the Lake Huron basin.</title>
        <authorList>
            <person name="Sharrar A.M."/>
            <person name="Flood B.E."/>
            <person name="Bailey J.V."/>
            <person name="Jones D.S."/>
            <person name="Biddanda B."/>
            <person name="Ruberg S.A."/>
            <person name="Marcus D.N."/>
            <person name="Dick G.J."/>
        </authorList>
    </citation>
    <scope>NUCLEOTIDE SEQUENCE [LARGE SCALE GENOMIC DNA]</scope>
    <source>
        <strain evidence="1">A8</strain>
    </source>
</reference>
<dbReference type="SUPFAM" id="SSF111126">
    <property type="entry name" value="Ligand-binding domain in the NO signalling and Golgi transport"/>
    <property type="match status" value="1"/>
</dbReference>
<gene>
    <name evidence="1" type="ORF">BWK73_17875</name>
</gene>
<dbReference type="InterPro" id="IPR024096">
    <property type="entry name" value="NO_sig/Golgi_transp_ligand-bd"/>
</dbReference>
<organism evidence="1 2">
    <name type="scientific">Thiothrix lacustris</name>
    <dbReference type="NCBI Taxonomy" id="525917"/>
    <lineage>
        <taxon>Bacteria</taxon>
        <taxon>Pseudomonadati</taxon>
        <taxon>Pseudomonadota</taxon>
        <taxon>Gammaproteobacteria</taxon>
        <taxon>Thiotrichales</taxon>
        <taxon>Thiotrichaceae</taxon>
        <taxon>Thiothrix</taxon>
    </lineage>
</organism>
<accession>A0A1Y1QQK9</accession>
<protein>
    <submittedName>
        <fullName evidence="1">Uncharacterized protein</fullName>
    </submittedName>
</protein>
<name>A0A1Y1QQK9_9GAMM</name>
<evidence type="ECO:0000313" key="1">
    <source>
        <dbReference type="EMBL" id="OQX11364.1"/>
    </source>
</evidence>
<dbReference type="STRING" id="1123401.GCA_000621325_01361"/>
<dbReference type="EMBL" id="MTEJ01000089">
    <property type="protein sequence ID" value="OQX11364.1"/>
    <property type="molecule type" value="Genomic_DNA"/>
</dbReference>
<proteinExistence type="predicted"/>
<sequence>MSTEVITVADAAVGICDIDGQPMVFHCNHYNRTLQNTIENCRHIDNQKILIHAAAEVSFLGLQAHFREYPDLTLEDRLRYAETLYRFCGFGLLPLLASVKQAVGQSEFNLSTQSSHYGRALALNFEKRRGAGEYFDLGFTIGALSAAFGEAFSGELTKEAISLKGKQSTFHIYVGGDEFEYLFGLESGTPAYREAAGMSSVIPERSLPSNIDESAVIAGVSQAPLYGNSYGLIPAFGVELTRHYADYYNLIAFRFEQQLTAALTKRPSLNDLLIYDYPALFYYKQYINLEGMNLSRTLLTEAGHICGFNTMGGIMSSEAWEGLVMPMIKTREDWMHGIVAVINALGWGIWRIIELIPQEKLVLRVWRPYESLGYLRWFGYSQQPVDYLVMGVAASLMNLLYEGDITQRPELNMDYYQRINRSTTSFWAEQGQCVARGDAYSEVTVTRRQRG</sequence>
<evidence type="ECO:0000313" key="2">
    <source>
        <dbReference type="Proteomes" id="UP000192491"/>
    </source>
</evidence>
<comment type="caution">
    <text evidence="1">The sequence shown here is derived from an EMBL/GenBank/DDBJ whole genome shotgun (WGS) entry which is preliminary data.</text>
</comment>